<feature type="compositionally biased region" description="Polar residues" evidence="1">
    <location>
        <begin position="82"/>
        <end position="98"/>
    </location>
</feature>
<dbReference type="AlphaFoldDB" id="A0AAV9QRZ7"/>
<accession>A0AAV9QRZ7</accession>
<feature type="region of interest" description="Disordered" evidence="1">
    <location>
        <begin position="1"/>
        <end position="52"/>
    </location>
</feature>
<evidence type="ECO:0000313" key="3">
    <source>
        <dbReference type="Proteomes" id="UP001311232"/>
    </source>
</evidence>
<keyword evidence="3" id="KW-1185">Reference proteome</keyword>
<dbReference type="EMBL" id="JAHHUM010002992">
    <property type="protein sequence ID" value="KAK5598877.1"/>
    <property type="molecule type" value="Genomic_DNA"/>
</dbReference>
<feature type="compositionally biased region" description="Basic and acidic residues" evidence="1">
    <location>
        <begin position="13"/>
        <end position="30"/>
    </location>
</feature>
<organism evidence="2 3">
    <name type="scientific">Crenichthys baileyi</name>
    <name type="common">White River springfish</name>
    <dbReference type="NCBI Taxonomy" id="28760"/>
    <lineage>
        <taxon>Eukaryota</taxon>
        <taxon>Metazoa</taxon>
        <taxon>Chordata</taxon>
        <taxon>Craniata</taxon>
        <taxon>Vertebrata</taxon>
        <taxon>Euteleostomi</taxon>
        <taxon>Actinopterygii</taxon>
        <taxon>Neopterygii</taxon>
        <taxon>Teleostei</taxon>
        <taxon>Neoteleostei</taxon>
        <taxon>Acanthomorphata</taxon>
        <taxon>Ovalentaria</taxon>
        <taxon>Atherinomorphae</taxon>
        <taxon>Cyprinodontiformes</taxon>
        <taxon>Goodeidae</taxon>
        <taxon>Crenichthys</taxon>
    </lineage>
</organism>
<reference evidence="2 3" key="1">
    <citation type="submission" date="2021-06" db="EMBL/GenBank/DDBJ databases">
        <authorList>
            <person name="Palmer J.M."/>
        </authorList>
    </citation>
    <scope>NUCLEOTIDE SEQUENCE [LARGE SCALE GENOMIC DNA]</scope>
    <source>
        <strain evidence="2 3">MEX-2019</strain>
        <tissue evidence="2">Muscle</tissue>
    </source>
</reference>
<gene>
    <name evidence="2" type="ORF">CRENBAI_002782</name>
</gene>
<proteinExistence type="predicted"/>
<evidence type="ECO:0000256" key="1">
    <source>
        <dbReference type="SAM" id="MobiDB-lite"/>
    </source>
</evidence>
<feature type="region of interest" description="Disordered" evidence="1">
    <location>
        <begin position="78"/>
        <end position="107"/>
    </location>
</feature>
<evidence type="ECO:0000313" key="2">
    <source>
        <dbReference type="EMBL" id="KAK5598877.1"/>
    </source>
</evidence>
<protein>
    <submittedName>
        <fullName evidence="2">Uncharacterized protein</fullName>
    </submittedName>
</protein>
<comment type="caution">
    <text evidence="2">The sequence shown here is derived from an EMBL/GenBank/DDBJ whole genome shotgun (WGS) entry which is preliminary data.</text>
</comment>
<sequence length="107" mass="11176">MGAREVVPWRHRVQADREGGRGLKASDKGGLEAGSEGTLEVQKKPGLETGKTQDVAQKNGALAPGIQDGALAIETHGRALKTGSQQTGAQIETGSWSTGCREPRRGS</sequence>
<dbReference type="Proteomes" id="UP001311232">
    <property type="component" value="Unassembled WGS sequence"/>
</dbReference>
<name>A0AAV9QRZ7_9TELE</name>